<gene>
    <name evidence="6" type="ORF">COCNU_04G007390</name>
</gene>
<comment type="caution">
    <text evidence="6">The sequence shown here is derived from an EMBL/GenBank/DDBJ whole genome shotgun (WGS) entry which is preliminary data.</text>
</comment>
<organism evidence="6 7">
    <name type="scientific">Cocos nucifera</name>
    <name type="common">Coconut palm</name>
    <dbReference type="NCBI Taxonomy" id="13894"/>
    <lineage>
        <taxon>Eukaryota</taxon>
        <taxon>Viridiplantae</taxon>
        <taxon>Streptophyta</taxon>
        <taxon>Embryophyta</taxon>
        <taxon>Tracheophyta</taxon>
        <taxon>Spermatophyta</taxon>
        <taxon>Magnoliopsida</taxon>
        <taxon>Liliopsida</taxon>
        <taxon>Arecaceae</taxon>
        <taxon>Arecoideae</taxon>
        <taxon>Cocoseae</taxon>
        <taxon>Attaleinae</taxon>
        <taxon>Cocos</taxon>
    </lineage>
</organism>
<comment type="similarity">
    <text evidence="3">Belongs to the NPH3 family.</text>
</comment>
<dbReference type="SUPFAM" id="SSF54695">
    <property type="entry name" value="POZ domain"/>
    <property type="match status" value="1"/>
</dbReference>
<evidence type="ECO:0000256" key="3">
    <source>
        <dbReference type="PROSITE-ProRule" id="PRU00982"/>
    </source>
</evidence>
<evidence type="ECO:0000313" key="7">
    <source>
        <dbReference type="Proteomes" id="UP000797356"/>
    </source>
</evidence>
<dbReference type="EMBL" id="CM017875">
    <property type="protein sequence ID" value="KAG1338433.1"/>
    <property type="molecule type" value="Genomic_DNA"/>
</dbReference>
<dbReference type="InterPro" id="IPR027356">
    <property type="entry name" value="NPH3_dom"/>
</dbReference>
<dbReference type="AlphaFoldDB" id="A0A8K0N076"/>
<feature type="coiled-coil region" evidence="4">
    <location>
        <begin position="486"/>
        <end position="520"/>
    </location>
</feature>
<dbReference type="InterPro" id="IPR043454">
    <property type="entry name" value="NPH3/RPT2-like"/>
</dbReference>
<comment type="pathway">
    <text evidence="1">Protein modification; protein ubiquitination.</text>
</comment>
<name>A0A8K0N076_COCNU</name>
<dbReference type="InterPro" id="IPR011333">
    <property type="entry name" value="SKP1/BTB/POZ_sf"/>
</dbReference>
<keyword evidence="7" id="KW-1185">Reference proteome</keyword>
<reference evidence="6" key="2">
    <citation type="submission" date="2019-07" db="EMBL/GenBank/DDBJ databases">
        <authorList>
            <person name="Yang Y."/>
            <person name="Bocs S."/>
            <person name="Baudouin L."/>
        </authorList>
    </citation>
    <scope>NUCLEOTIDE SEQUENCE</scope>
    <source>
        <tissue evidence="6">Spear leaf of Hainan Tall coconut</tissue>
    </source>
</reference>
<feature type="domain" description="NPH3" evidence="5">
    <location>
        <begin position="157"/>
        <end position="447"/>
    </location>
</feature>
<dbReference type="Proteomes" id="UP000797356">
    <property type="component" value="Chromosome 4"/>
</dbReference>
<dbReference type="PANTHER" id="PTHR32370">
    <property type="entry name" value="OS12G0117600 PROTEIN"/>
    <property type="match status" value="1"/>
</dbReference>
<keyword evidence="2" id="KW-0833">Ubl conjugation pathway</keyword>
<dbReference type="UniPathway" id="UPA00143"/>
<dbReference type="Pfam" id="PF03000">
    <property type="entry name" value="NPH3"/>
    <property type="match status" value="1"/>
</dbReference>
<proteinExistence type="inferred from homology"/>
<reference evidence="6" key="1">
    <citation type="journal article" date="2017" name="Gigascience">
        <title>The genome draft of coconut (Cocos nucifera).</title>
        <authorList>
            <person name="Xiao Y."/>
            <person name="Xu P."/>
            <person name="Fan H."/>
            <person name="Baudouin L."/>
            <person name="Xia W."/>
            <person name="Bocs S."/>
            <person name="Xu J."/>
            <person name="Li Q."/>
            <person name="Guo A."/>
            <person name="Zhou L."/>
            <person name="Li J."/>
            <person name="Wu Y."/>
            <person name="Ma Z."/>
            <person name="Armero A."/>
            <person name="Issali A.E."/>
            <person name="Liu N."/>
            <person name="Peng M."/>
            <person name="Yang Y."/>
        </authorList>
    </citation>
    <scope>NUCLEOTIDE SEQUENCE</scope>
    <source>
        <tissue evidence="6">Spear leaf of Hainan Tall coconut</tissue>
    </source>
</reference>
<dbReference type="PROSITE" id="PS51649">
    <property type="entry name" value="NPH3"/>
    <property type="match status" value="1"/>
</dbReference>
<dbReference type="OrthoDB" id="624345at2759"/>
<evidence type="ECO:0000256" key="4">
    <source>
        <dbReference type="SAM" id="Coils"/>
    </source>
</evidence>
<dbReference type="GO" id="GO:0016567">
    <property type="term" value="P:protein ubiquitination"/>
    <property type="evidence" value="ECO:0007669"/>
    <property type="project" value="UniProtKB-UniPathway"/>
</dbReference>
<sequence length="552" mass="62117">MISEFHSEDGKDCVLQLHDIPGGAKAFELAAKFCYDVKLELNALNIVTLRCAAEHLCMTEDCGEGNLILQTENFLDEVFVNWSDSMAALQTCDDVLPHAEKLQIVMRCIDSLATKACADPTLFGWPMSDHPTVKSVGSTVLWNGISTRTKPRSPGTDWWYRDVSYIKWPLYKRLILAMESKGMKLENIAGSLMHYAKRYLPGLSRHSSFRDNINHTTTTGSGSALSESDQKSLLEEIVELLPIEKGATSSKFLLGLLRTAMILHASPSCRENLEKRVGAQLDDAALEDLLIPNLGYSAETLYDLDCIQRILDHFVLMNQSVVDASPCIVDEGQLIASSATLTPMSMVAKLVDGYLAEVASDVNLKYSKFLSLAAVVPDYARLSYDGLYRAIDIYLKSHPWLTDSEREQLCRLMNCQKLSLEACTHAAQNERLPLRVIVQVLFFEQLRLRTTIAGWFFAPDNMDNSHASHALRKSSDGFIETEIIQENEQSLSIDEMRSRVSELEKECSSMRQEIEKLGRSKSAWNFFSRKLGFGTKWQQHSDVKQFPAHRYC</sequence>
<accession>A0A8K0N076</accession>
<keyword evidence="4" id="KW-0175">Coiled coil</keyword>
<protein>
    <submittedName>
        <fullName evidence="6">BTB/POZ domain-containing protein</fullName>
    </submittedName>
</protein>
<evidence type="ECO:0000259" key="5">
    <source>
        <dbReference type="PROSITE" id="PS51649"/>
    </source>
</evidence>
<evidence type="ECO:0000256" key="2">
    <source>
        <dbReference type="ARBA" id="ARBA00022786"/>
    </source>
</evidence>
<evidence type="ECO:0000256" key="1">
    <source>
        <dbReference type="ARBA" id="ARBA00004906"/>
    </source>
</evidence>
<evidence type="ECO:0000313" key="6">
    <source>
        <dbReference type="EMBL" id="KAG1338433.1"/>
    </source>
</evidence>